<protein>
    <recommendedName>
        <fullName evidence="1">DSBA-like thioredoxin domain-containing protein</fullName>
    </recommendedName>
</protein>
<name>A0A813E998_POLGL</name>
<dbReference type="OrthoDB" id="1930760at2759"/>
<dbReference type="AlphaFoldDB" id="A0A813E998"/>
<dbReference type="Pfam" id="PF01323">
    <property type="entry name" value="DSBA"/>
    <property type="match status" value="1"/>
</dbReference>
<evidence type="ECO:0000313" key="2">
    <source>
        <dbReference type="EMBL" id="CAE8595577.1"/>
    </source>
</evidence>
<dbReference type="InterPro" id="IPR001853">
    <property type="entry name" value="DSBA-like_thioredoxin_dom"/>
</dbReference>
<dbReference type="Proteomes" id="UP000654075">
    <property type="component" value="Unassembled WGS sequence"/>
</dbReference>
<dbReference type="PANTHER" id="PTHR13887">
    <property type="entry name" value="GLUTATHIONE S-TRANSFERASE KAPPA"/>
    <property type="match status" value="1"/>
</dbReference>
<evidence type="ECO:0000313" key="3">
    <source>
        <dbReference type="Proteomes" id="UP000654075"/>
    </source>
</evidence>
<dbReference type="SUPFAM" id="SSF52833">
    <property type="entry name" value="Thioredoxin-like"/>
    <property type="match status" value="1"/>
</dbReference>
<dbReference type="InterPro" id="IPR036249">
    <property type="entry name" value="Thioredoxin-like_sf"/>
</dbReference>
<sequence>TQFARRGARGGASSQRGAGVGEAEIRVLAFADVACPWCYVGKAGLESAIEQIGPHRVKVEWLPFFVETDASAQGEDLEIYGRRRWGGLGWTLPLRRMGAAVGLKFQSWRWWPSRMLAHRLLYFAGTQGVEVAAVLSALHESLFERGENISDADLLASLAEEDLGLDRQQVLEFLSSEAGTGEMLLAMSRSKAMHGVKVVPHFVISATGADEALVLTGSYPPEHFLAMFKRVLGEDESTPEAEEGSWPELKMGVP</sequence>
<proteinExistence type="predicted"/>
<dbReference type="Gene3D" id="3.40.30.10">
    <property type="entry name" value="Glutaredoxin"/>
    <property type="match status" value="1"/>
</dbReference>
<evidence type="ECO:0000259" key="1">
    <source>
        <dbReference type="Pfam" id="PF01323"/>
    </source>
</evidence>
<comment type="caution">
    <text evidence="2">The sequence shown here is derived from an EMBL/GenBank/DDBJ whole genome shotgun (WGS) entry which is preliminary data.</text>
</comment>
<reference evidence="2" key="1">
    <citation type="submission" date="2021-02" db="EMBL/GenBank/DDBJ databases">
        <authorList>
            <person name="Dougan E. K."/>
            <person name="Rhodes N."/>
            <person name="Thang M."/>
            <person name="Chan C."/>
        </authorList>
    </citation>
    <scope>NUCLEOTIDE SEQUENCE</scope>
</reference>
<keyword evidence="3" id="KW-1185">Reference proteome</keyword>
<accession>A0A813E998</accession>
<dbReference type="OMA" id="TEHMEAF"/>
<organism evidence="2 3">
    <name type="scientific">Polarella glacialis</name>
    <name type="common">Dinoflagellate</name>
    <dbReference type="NCBI Taxonomy" id="89957"/>
    <lineage>
        <taxon>Eukaryota</taxon>
        <taxon>Sar</taxon>
        <taxon>Alveolata</taxon>
        <taxon>Dinophyceae</taxon>
        <taxon>Suessiales</taxon>
        <taxon>Suessiaceae</taxon>
        <taxon>Polarella</taxon>
    </lineage>
</organism>
<dbReference type="EMBL" id="CAJNNV010007928">
    <property type="protein sequence ID" value="CAE8595577.1"/>
    <property type="molecule type" value="Genomic_DNA"/>
</dbReference>
<feature type="domain" description="DSBA-like thioredoxin" evidence="1">
    <location>
        <begin position="27"/>
        <end position="224"/>
    </location>
</feature>
<dbReference type="GO" id="GO:0016491">
    <property type="term" value="F:oxidoreductase activity"/>
    <property type="evidence" value="ECO:0007669"/>
    <property type="project" value="InterPro"/>
</dbReference>
<dbReference type="PANTHER" id="PTHR13887:SF46">
    <property type="entry name" value="DSBA-LIKE THIOREDOXIN DOMAIN-CONTAINING PROTEIN"/>
    <property type="match status" value="1"/>
</dbReference>
<gene>
    <name evidence="2" type="ORF">PGLA1383_LOCUS14087</name>
</gene>
<feature type="non-terminal residue" evidence="2">
    <location>
        <position position="1"/>
    </location>
</feature>